<sequence length="256" mass="27845">MPDGGAPQPRYAAVKEFVLSRIASGEWAANARIPSENELGPMLGVSRITVNRAFAELAREGRLRKVPGVGTFVAADLDGNKPRTGLTSIESIAEEIRGRGMAWSCEVLALGAATLTEEAADALGLPRGGRVPASIVLHKGDLLPIQLEERFIRPGYAPGYEAQDFSARTTYDFLREVGKVTEMEQAVTAILPLDEIARLLEVGPRDPCLVIRRRTFRHGEATTFSRLTQPASRFELSGRYRMQDGPGGHYSLRGTA</sequence>
<dbReference type="InterPro" id="IPR050679">
    <property type="entry name" value="Bact_HTH_transcr_reg"/>
</dbReference>
<dbReference type="PANTHER" id="PTHR44846">
    <property type="entry name" value="MANNOSYL-D-GLYCERATE TRANSPORT/METABOLISM SYSTEM REPRESSOR MNGR-RELATED"/>
    <property type="match status" value="1"/>
</dbReference>
<evidence type="ECO:0000256" key="3">
    <source>
        <dbReference type="ARBA" id="ARBA00023163"/>
    </source>
</evidence>
<dbReference type="OrthoDB" id="9808698at2"/>
<evidence type="ECO:0000313" key="5">
    <source>
        <dbReference type="EMBL" id="TPG59065.1"/>
    </source>
</evidence>
<keyword evidence="1" id="KW-0805">Transcription regulation</keyword>
<proteinExistence type="predicted"/>
<dbReference type="Proteomes" id="UP000317078">
    <property type="component" value="Unassembled WGS sequence"/>
</dbReference>
<dbReference type="PROSITE" id="PS50949">
    <property type="entry name" value="HTH_GNTR"/>
    <property type="match status" value="1"/>
</dbReference>
<dbReference type="SUPFAM" id="SSF46785">
    <property type="entry name" value="Winged helix' DNA-binding domain"/>
    <property type="match status" value="1"/>
</dbReference>
<reference evidence="5 6" key="1">
    <citation type="journal article" date="2019" name="Environ. Microbiol.">
        <title>Species interactions and distinct microbial communities in high Arctic permafrost affected cryosols are associated with the CH4 and CO2 gas fluxes.</title>
        <authorList>
            <person name="Altshuler I."/>
            <person name="Hamel J."/>
            <person name="Turney S."/>
            <person name="Magnuson E."/>
            <person name="Levesque R."/>
            <person name="Greer C."/>
            <person name="Whyte L.G."/>
        </authorList>
    </citation>
    <scope>NUCLEOTIDE SEQUENCE [LARGE SCALE GENOMIC DNA]</scope>
    <source>
        <strain evidence="5 6">S9.3B</strain>
    </source>
</reference>
<dbReference type="CDD" id="cd07377">
    <property type="entry name" value="WHTH_GntR"/>
    <property type="match status" value="1"/>
</dbReference>
<dbReference type="SMART" id="SM00866">
    <property type="entry name" value="UTRA"/>
    <property type="match status" value="1"/>
</dbReference>
<comment type="caution">
    <text evidence="5">The sequence shown here is derived from an EMBL/GenBank/DDBJ whole genome shotgun (WGS) entry which is preliminary data.</text>
</comment>
<dbReference type="InterPro" id="IPR036388">
    <property type="entry name" value="WH-like_DNA-bd_sf"/>
</dbReference>
<dbReference type="InterPro" id="IPR036390">
    <property type="entry name" value="WH_DNA-bd_sf"/>
</dbReference>
<evidence type="ECO:0000256" key="2">
    <source>
        <dbReference type="ARBA" id="ARBA00023125"/>
    </source>
</evidence>
<keyword evidence="6" id="KW-1185">Reference proteome</keyword>
<keyword evidence="2" id="KW-0238">DNA-binding</keyword>
<dbReference type="SUPFAM" id="SSF64288">
    <property type="entry name" value="Chorismate lyase-like"/>
    <property type="match status" value="1"/>
</dbReference>
<dbReference type="SMART" id="SM00345">
    <property type="entry name" value="HTH_GNTR"/>
    <property type="match status" value="1"/>
</dbReference>
<dbReference type="InterPro" id="IPR000524">
    <property type="entry name" value="Tscrpt_reg_HTH_GntR"/>
</dbReference>
<name>A0A502GAR0_9PROT</name>
<evidence type="ECO:0000259" key="4">
    <source>
        <dbReference type="PROSITE" id="PS50949"/>
    </source>
</evidence>
<dbReference type="GO" id="GO:0003677">
    <property type="term" value="F:DNA binding"/>
    <property type="evidence" value="ECO:0007669"/>
    <property type="project" value="UniProtKB-KW"/>
</dbReference>
<accession>A0A502GAR0</accession>
<evidence type="ECO:0000256" key="1">
    <source>
        <dbReference type="ARBA" id="ARBA00023015"/>
    </source>
</evidence>
<dbReference type="Gene3D" id="1.10.10.10">
    <property type="entry name" value="Winged helix-like DNA-binding domain superfamily/Winged helix DNA-binding domain"/>
    <property type="match status" value="1"/>
</dbReference>
<dbReference type="InterPro" id="IPR028978">
    <property type="entry name" value="Chorismate_lyase_/UTRA_dom_sf"/>
</dbReference>
<dbReference type="InterPro" id="IPR011663">
    <property type="entry name" value="UTRA"/>
</dbReference>
<dbReference type="RefSeq" id="WP_140882052.1">
    <property type="nucleotide sequence ID" value="NZ_RCZP01000004.1"/>
</dbReference>
<dbReference type="AlphaFoldDB" id="A0A502GAR0"/>
<dbReference type="EMBL" id="RCZP01000004">
    <property type="protein sequence ID" value="TPG59065.1"/>
    <property type="molecule type" value="Genomic_DNA"/>
</dbReference>
<evidence type="ECO:0000313" key="6">
    <source>
        <dbReference type="Proteomes" id="UP000317078"/>
    </source>
</evidence>
<feature type="domain" description="HTH gntR-type" evidence="4">
    <location>
        <begin position="8"/>
        <end position="76"/>
    </location>
</feature>
<protein>
    <submittedName>
        <fullName evidence="5">UTRA domain-containing protein</fullName>
    </submittedName>
</protein>
<dbReference type="PRINTS" id="PR00035">
    <property type="entry name" value="HTHGNTR"/>
</dbReference>
<organism evidence="5 6">
    <name type="scientific">Muricoccus nepalensis</name>
    <dbReference type="NCBI Taxonomy" id="1854500"/>
    <lineage>
        <taxon>Bacteria</taxon>
        <taxon>Pseudomonadati</taxon>
        <taxon>Pseudomonadota</taxon>
        <taxon>Alphaproteobacteria</taxon>
        <taxon>Acetobacterales</taxon>
        <taxon>Roseomonadaceae</taxon>
        <taxon>Muricoccus</taxon>
    </lineage>
</organism>
<gene>
    <name evidence="5" type="ORF">EAH89_06835</name>
</gene>
<keyword evidence="3" id="KW-0804">Transcription</keyword>
<dbReference type="Pfam" id="PF00392">
    <property type="entry name" value="GntR"/>
    <property type="match status" value="1"/>
</dbReference>
<dbReference type="Gene3D" id="3.40.1410.10">
    <property type="entry name" value="Chorismate lyase-like"/>
    <property type="match status" value="1"/>
</dbReference>
<dbReference type="PANTHER" id="PTHR44846:SF16">
    <property type="entry name" value="TRANSCRIPTIONAL REGULATOR PHNF-RELATED"/>
    <property type="match status" value="1"/>
</dbReference>
<dbReference type="Pfam" id="PF07702">
    <property type="entry name" value="UTRA"/>
    <property type="match status" value="1"/>
</dbReference>
<dbReference type="GO" id="GO:0003700">
    <property type="term" value="F:DNA-binding transcription factor activity"/>
    <property type="evidence" value="ECO:0007669"/>
    <property type="project" value="InterPro"/>
</dbReference>